<dbReference type="OrthoDB" id="9781780at2"/>
<dbReference type="Proteomes" id="UP000070366">
    <property type="component" value="Unassembled WGS sequence"/>
</dbReference>
<keyword evidence="2 6" id="KW-1003">Cell membrane</keyword>
<evidence type="ECO:0000313" key="8">
    <source>
        <dbReference type="EMBL" id="KXK65183.1"/>
    </source>
</evidence>
<evidence type="ECO:0000256" key="3">
    <source>
        <dbReference type="ARBA" id="ARBA00022692"/>
    </source>
</evidence>
<comment type="caution">
    <text evidence="8">The sequence shown here is derived from an EMBL/GenBank/DDBJ whole genome shotgun (WGS) entry which is preliminary data.</text>
</comment>
<feature type="transmembrane region" description="Helical" evidence="6">
    <location>
        <begin position="17"/>
        <end position="34"/>
    </location>
</feature>
<protein>
    <submittedName>
        <fullName evidence="8">Efflux ABC transporter, permease protein</fullName>
    </submittedName>
</protein>
<evidence type="ECO:0000256" key="2">
    <source>
        <dbReference type="ARBA" id="ARBA00022475"/>
    </source>
</evidence>
<feature type="domain" description="ABC3 transporter permease C-terminal" evidence="7">
    <location>
        <begin position="63"/>
        <end position="184"/>
    </location>
</feature>
<feature type="domain" description="ABC3 transporter permease C-terminal" evidence="7">
    <location>
        <begin position="558"/>
        <end position="670"/>
    </location>
</feature>
<dbReference type="InterPro" id="IPR003838">
    <property type="entry name" value="ABC3_permease_C"/>
</dbReference>
<evidence type="ECO:0000256" key="5">
    <source>
        <dbReference type="ARBA" id="ARBA00023136"/>
    </source>
</evidence>
<keyword evidence="6" id="KW-0813">Transport</keyword>
<reference evidence="8 9" key="1">
    <citation type="submission" date="2016-02" db="EMBL/GenBank/DDBJ databases">
        <authorList>
            <person name="Wen L."/>
            <person name="He K."/>
            <person name="Yang H."/>
        </authorList>
    </citation>
    <scope>NUCLEOTIDE SEQUENCE [LARGE SCALE GENOMIC DNA]</scope>
    <source>
        <strain evidence="8 9">DSM 22607</strain>
    </source>
</reference>
<comment type="subcellular location">
    <subcellularLocation>
        <location evidence="1 6">Cell membrane</location>
        <topology evidence="1 6">Multi-pass membrane protein</topology>
    </subcellularLocation>
</comment>
<feature type="transmembrane region" description="Helical" evidence="6">
    <location>
        <begin position="643"/>
        <end position="663"/>
    </location>
</feature>
<comment type="similarity">
    <text evidence="6">Belongs to the ABC-4 integral membrane protein family.</text>
</comment>
<dbReference type="RefSeq" id="WP_066519120.1">
    <property type="nucleotide sequence ID" value="NZ_CABMOF010000001.1"/>
</dbReference>
<accession>A0A136Q3C1</accession>
<feature type="transmembrane region" description="Helical" evidence="6">
    <location>
        <begin position="548"/>
        <end position="571"/>
    </location>
</feature>
<evidence type="ECO:0000259" key="7">
    <source>
        <dbReference type="Pfam" id="PF02687"/>
    </source>
</evidence>
<dbReference type="STRING" id="626937.HMPREF3293_02441"/>
<evidence type="ECO:0000256" key="1">
    <source>
        <dbReference type="ARBA" id="ARBA00004651"/>
    </source>
</evidence>
<dbReference type="InterPro" id="IPR052536">
    <property type="entry name" value="ABC-4_Integral_Memb_Prot"/>
</dbReference>
<dbReference type="EMBL" id="LSZW01000063">
    <property type="protein sequence ID" value="KXK65183.1"/>
    <property type="molecule type" value="Genomic_DNA"/>
</dbReference>
<dbReference type="GO" id="GO:0055085">
    <property type="term" value="P:transmembrane transport"/>
    <property type="evidence" value="ECO:0007669"/>
    <property type="project" value="UniProtKB-UniRule"/>
</dbReference>
<dbReference type="PANTHER" id="PTHR46795:SF3">
    <property type="entry name" value="ABC TRANSPORTER PERMEASE"/>
    <property type="match status" value="1"/>
</dbReference>
<evidence type="ECO:0000313" key="9">
    <source>
        <dbReference type="Proteomes" id="UP000070366"/>
    </source>
</evidence>
<dbReference type="AlphaFoldDB" id="A0A136Q3C1"/>
<feature type="transmembrane region" description="Helical" evidence="6">
    <location>
        <begin position="605"/>
        <end position="631"/>
    </location>
</feature>
<evidence type="ECO:0000256" key="6">
    <source>
        <dbReference type="PIRNR" id="PIRNR018968"/>
    </source>
</evidence>
<feature type="transmembrane region" description="Helical" evidence="6">
    <location>
        <begin position="289"/>
        <end position="313"/>
    </location>
</feature>
<dbReference type="KEGG" id="cmiu:B1H56_03145"/>
<feature type="transmembrane region" description="Helical" evidence="6">
    <location>
        <begin position="230"/>
        <end position="256"/>
    </location>
</feature>
<keyword evidence="9" id="KW-1185">Reference proteome</keyword>
<sequence length="673" mass="75066">MLCKLAFRNVRKSISDYTVYFITLMFAVMFFYAFNSLDAQQAIMDLNENKASSAQVMLESIKVFSTFVAVALAILILYANNFLIKRRNKELGIYLMLGMGKGRVADILMMETLLVGVIALVVGLLLGILFSQGMSLITAKMFEVQLKEYVFVFSPKAAIQSIIYFGVMFLCVMIFNAIRISKQKVIKLLHSDAENERVIGKKTWVSILMTVAGIVLILIAYYLIIKGMLIMYLPFVMLFGIPGTFLLFAGLSGFVYKIASRNKKKYYKGLNLFVTRQLTSKINSTHTSMALICLMLFVTIVTLGASSGVSAAVNKEAVRDLRFDAEYFMEPSAAESAGSGVAALEAYGIPVGEFFKETAEYARYDSDVDMLTDFAEYLDIAQANEMSNNMDVKALAGAIPVSQFNSFPRLIGEPEIQIGENEIGAVTYNEMMAESLEQYVNDGHKINSNGKEYALTPDRIRMANTRIMGSAAIAPMIFIYPDADVVNFELKEVTVDGVYVDNAPKEETDQALVNKQAELRRANPDQERPFSNFTSALRSQDSSIGLRVTISFVGIYLGITFLVTAAVILALQQLSAANDNKKRYATLRKLGTEEKMINRSLLKQIAIYFLIPLAVAAVHAVFGIQGLMSMINMMWYENVYQDVFWGLTIIAVIYGIYFAATYFSSKKIIREKQ</sequence>
<dbReference type="PANTHER" id="PTHR46795">
    <property type="entry name" value="ABC TRANSPORTER PERMEASE-RELATED-RELATED"/>
    <property type="match status" value="1"/>
</dbReference>
<dbReference type="Pfam" id="PF02687">
    <property type="entry name" value="FtsX"/>
    <property type="match status" value="2"/>
</dbReference>
<proteinExistence type="inferred from homology"/>
<keyword evidence="4 6" id="KW-1133">Transmembrane helix</keyword>
<dbReference type="InterPro" id="IPR027022">
    <property type="entry name" value="ABC_permease_BceB-typ"/>
</dbReference>
<feature type="transmembrane region" description="Helical" evidence="6">
    <location>
        <begin position="104"/>
        <end position="137"/>
    </location>
</feature>
<keyword evidence="3 6" id="KW-0812">Transmembrane</keyword>
<keyword evidence="5 6" id="KW-0472">Membrane</keyword>
<organism evidence="8 9">
    <name type="scientific">Christensenella minuta</name>
    <dbReference type="NCBI Taxonomy" id="626937"/>
    <lineage>
        <taxon>Bacteria</taxon>
        <taxon>Bacillati</taxon>
        <taxon>Bacillota</taxon>
        <taxon>Clostridia</taxon>
        <taxon>Christensenellales</taxon>
        <taxon>Christensenellaceae</taxon>
        <taxon>Christensenella</taxon>
    </lineage>
</organism>
<name>A0A136Q3C1_9FIRM</name>
<feature type="transmembrane region" description="Helical" evidence="6">
    <location>
        <begin position="157"/>
        <end position="178"/>
    </location>
</feature>
<evidence type="ECO:0000256" key="4">
    <source>
        <dbReference type="ARBA" id="ARBA00022989"/>
    </source>
</evidence>
<feature type="transmembrane region" description="Helical" evidence="6">
    <location>
        <begin position="204"/>
        <end position="224"/>
    </location>
</feature>
<gene>
    <name evidence="8" type="ORF">HMPREF3293_02441</name>
</gene>
<dbReference type="PIRSF" id="PIRSF018968">
    <property type="entry name" value="ABC_permease_BceB"/>
    <property type="match status" value="1"/>
</dbReference>
<feature type="transmembrane region" description="Helical" evidence="6">
    <location>
        <begin position="63"/>
        <end position="83"/>
    </location>
</feature>
<dbReference type="GO" id="GO:0005886">
    <property type="term" value="C:plasma membrane"/>
    <property type="evidence" value="ECO:0007669"/>
    <property type="project" value="UniProtKB-SubCell"/>
</dbReference>